<comment type="caution">
    <text evidence="3">The sequence shown here is derived from an EMBL/GenBank/DDBJ whole genome shotgun (WGS) entry which is preliminary data.</text>
</comment>
<feature type="transmembrane region" description="Helical" evidence="1">
    <location>
        <begin position="67"/>
        <end position="86"/>
    </location>
</feature>
<dbReference type="InterPro" id="IPR056087">
    <property type="entry name" value="DUF7670"/>
</dbReference>
<keyword evidence="1" id="KW-0472">Membrane</keyword>
<evidence type="ECO:0000313" key="4">
    <source>
        <dbReference type="Proteomes" id="UP000178759"/>
    </source>
</evidence>
<reference evidence="3 4" key="1">
    <citation type="journal article" date="2016" name="Nat. Commun.">
        <title>Thousands of microbial genomes shed light on interconnected biogeochemical processes in an aquifer system.</title>
        <authorList>
            <person name="Anantharaman K."/>
            <person name="Brown C.T."/>
            <person name="Hug L.A."/>
            <person name="Sharon I."/>
            <person name="Castelle C.J."/>
            <person name="Probst A.J."/>
            <person name="Thomas B.C."/>
            <person name="Singh A."/>
            <person name="Wilkins M.J."/>
            <person name="Karaoz U."/>
            <person name="Brodie E.L."/>
            <person name="Williams K.H."/>
            <person name="Hubbard S.S."/>
            <person name="Banfield J.F."/>
        </authorList>
    </citation>
    <scope>NUCLEOTIDE SEQUENCE [LARGE SCALE GENOMIC DNA]</scope>
</reference>
<name>A0A1F6AI81_9BACT</name>
<evidence type="ECO:0000313" key="3">
    <source>
        <dbReference type="EMBL" id="OGG24411.1"/>
    </source>
</evidence>
<evidence type="ECO:0000256" key="1">
    <source>
        <dbReference type="SAM" id="Phobius"/>
    </source>
</evidence>
<feature type="transmembrane region" description="Helical" evidence="1">
    <location>
        <begin position="12"/>
        <end position="29"/>
    </location>
</feature>
<dbReference type="AlphaFoldDB" id="A0A1F6AI81"/>
<protein>
    <recommendedName>
        <fullName evidence="2">DUF7670 domain-containing protein</fullName>
    </recommendedName>
</protein>
<feature type="domain" description="DUF7670" evidence="2">
    <location>
        <begin position="3"/>
        <end position="124"/>
    </location>
</feature>
<sequence>MKKKTNKYLYWAPRIISILFILFLMLMSLDVFSPELSAKEIAIGLLMHNIPALILLLVLLVSWKYEIVGGVAFILAGLLYIGIMVANAIKYSFEGYMISYSFIVAGPAFLIGILFLANWLQKKN</sequence>
<dbReference type="Proteomes" id="UP000178759">
    <property type="component" value="Unassembled WGS sequence"/>
</dbReference>
<feature type="transmembrane region" description="Helical" evidence="1">
    <location>
        <begin position="98"/>
        <end position="120"/>
    </location>
</feature>
<organism evidence="3 4">
    <name type="scientific">Candidatus Gottesmanbacteria bacterium RIFCSPLOWO2_01_FULL_43_11b</name>
    <dbReference type="NCBI Taxonomy" id="1798392"/>
    <lineage>
        <taxon>Bacteria</taxon>
        <taxon>Candidatus Gottesmaniibacteriota</taxon>
    </lineage>
</organism>
<keyword evidence="1" id="KW-0812">Transmembrane</keyword>
<accession>A0A1F6AI81</accession>
<dbReference type="Pfam" id="PF24709">
    <property type="entry name" value="DUF7670"/>
    <property type="match status" value="1"/>
</dbReference>
<dbReference type="STRING" id="1798392.A3A79_04470"/>
<evidence type="ECO:0000259" key="2">
    <source>
        <dbReference type="Pfam" id="PF24709"/>
    </source>
</evidence>
<feature type="transmembrane region" description="Helical" evidence="1">
    <location>
        <begin position="41"/>
        <end position="60"/>
    </location>
</feature>
<proteinExistence type="predicted"/>
<keyword evidence="1" id="KW-1133">Transmembrane helix</keyword>
<dbReference type="EMBL" id="MFJV01000001">
    <property type="protein sequence ID" value="OGG24411.1"/>
    <property type="molecule type" value="Genomic_DNA"/>
</dbReference>
<gene>
    <name evidence="3" type="ORF">A3A79_04470</name>
</gene>